<reference evidence="8 9" key="1">
    <citation type="journal article" date="2020" name="G3 (Bethesda)">
        <title>Improved Reference Genome for Cyclotella cryptica CCMP332, a Model for Cell Wall Morphogenesis, Salinity Adaptation, and Lipid Production in Diatoms (Bacillariophyta).</title>
        <authorList>
            <person name="Roberts W.R."/>
            <person name="Downey K.M."/>
            <person name="Ruck E.C."/>
            <person name="Traller J.C."/>
            <person name="Alverson A.J."/>
        </authorList>
    </citation>
    <scope>NUCLEOTIDE SEQUENCE [LARGE SCALE GENOMIC DNA]</scope>
    <source>
        <strain evidence="8 9">CCMP332</strain>
    </source>
</reference>
<keyword evidence="2" id="KW-0964">Secreted</keyword>
<dbReference type="InterPro" id="IPR055372">
    <property type="entry name" value="CBM96"/>
</dbReference>
<dbReference type="SMART" id="SM00664">
    <property type="entry name" value="DoH"/>
    <property type="match status" value="1"/>
</dbReference>
<dbReference type="PROSITE" id="PS50836">
    <property type="entry name" value="DOMON"/>
    <property type="match status" value="1"/>
</dbReference>
<comment type="subcellular location">
    <subcellularLocation>
        <location evidence="1">Secreted</location>
    </subcellularLocation>
</comment>
<dbReference type="EMBL" id="JABMIG020000126">
    <property type="protein sequence ID" value="KAL3790548.1"/>
    <property type="molecule type" value="Genomic_DNA"/>
</dbReference>
<protein>
    <recommendedName>
        <fullName evidence="6">DOMON domain-containing protein</fullName>
    </recommendedName>
</protein>
<dbReference type="InterPro" id="IPR005018">
    <property type="entry name" value="DOMON_domain"/>
</dbReference>
<evidence type="ECO:0000313" key="7">
    <source>
        <dbReference type="EMBL" id="KAL3779619.1"/>
    </source>
</evidence>
<sequence>MNCNRHNHVLHVVTGQEVPKTKSKDHHTLAITNNKTTIIMMDPYFSHIETNTSTTPEQSTYPIVTAYPNRDECCSTLDGSTSVLDEERGVITNDQAITDSNVHGIDNESGHHPPTVPVGSFASLSRRIIHSPPLKKCIFFSCVFLVLSSVGLATVGLGLSFGRESESRGGDDNYDVRSSFHHGGGEIVSGVEKELMTEDDLQVNVTSKVAESKQSQANTTNLLSATVPNIESTEVWGTEPTTTSTNVAAIESTTASEIDPPKQDTHNEWNPGMTVPANLIDVEFSMSMIVFDDEFSMPDFPQDVVEEDFQQFNAEVSLSMSMSLPEFSKEKEKEFQQFEDEIDISVSMSLPDFTKEEGFQQFDNEIDVSVSMSLPDFTKEEDFQQFDNEIDVSVSMSLPDFSQEEEDFQQLAPEFDSSMSMDMNAELPDFTNEEEDFQELAAESDSSMSMDMNGDLTDFLQEEEVFQESSSMSMDMNTDFPDFSQEEEGFQQLTAEWDSSMSMDMTAETIIPLVSTDSTELAVATKPFPNRDCVETMCAIELSPELLMEYQLEMPTDMAIDESGCQGCAVTIHLTYDGIAWIGFGFSTNGAMVGSEAVIGLPVLDSKQVPQKYILGGMSVDNIQPMSEEHQTLQNASIKIGKVNNDVKTVMKFTKILQEQDEIEIFMGDNTFIWAYGFDETLGFHAGRSSLNLNLLGETSEALTSSTPMVTDPTTTQMATEGTVAINGEGIVVTEATSVSTTVSGTIASDGNDIMAVTGATIALSDTPTEGTVTNNMITGGTIVSGAFDIGATFTEPTTEQVAPKNSSAVTDSSNTPTYYPTIAPVMLTDIFTPVADTFLEFNSSESFGIRSRLRVDGQPQRITLLRFDMTPLVLNKAVELLSVKLSLYALTSSAYGGRVDILDEDICNEWDEEISWTTAPPGVFVDTPESLGTFGEINEYEWNEASLSLKLQYVPLQFTVRISSDRGNGVTYASRENSTAVPKLIIQYMGTPYEGTEVPTPSPVESDGALSSSAFEITSSPTARPTKSPITDTPTMSPAEPVVIKVGRDAMLRNGIYSDSLFGYDPFIAMKSSTNPDWEGKSILQFDLSDVSPDVDNSYELQLFITYVGPDDERTITVSQLTENFRWGEDWITWNRLGSPSMESLGSGDITTGDIGSYVSIPLGQVDAIDGRVNLVVEITSGTSEGSKVDYMAKENGSNPPLLVASP</sequence>
<evidence type="ECO:0000313" key="9">
    <source>
        <dbReference type="Proteomes" id="UP001516023"/>
    </source>
</evidence>
<accession>A0ABD3PRT9</accession>
<feature type="region of interest" description="Disordered" evidence="4">
    <location>
        <begin position="252"/>
        <end position="271"/>
    </location>
</feature>
<dbReference type="GO" id="GO:0005576">
    <property type="term" value="C:extracellular region"/>
    <property type="evidence" value="ECO:0007669"/>
    <property type="project" value="UniProtKB-SubCell"/>
</dbReference>
<keyword evidence="5" id="KW-0472">Membrane</keyword>
<proteinExistence type="predicted"/>
<keyword evidence="5" id="KW-0812">Transmembrane</keyword>
<keyword evidence="3" id="KW-0732">Signal</keyword>
<gene>
    <name evidence="8" type="ORF">HJC23_007697</name>
    <name evidence="7" type="ORF">HJC23_008958</name>
</gene>
<comment type="caution">
    <text evidence="8">The sequence shown here is derived from an EMBL/GenBank/DDBJ whole genome shotgun (WGS) entry which is preliminary data.</text>
</comment>
<organism evidence="8 9">
    <name type="scientific">Cyclotella cryptica</name>
    <dbReference type="NCBI Taxonomy" id="29204"/>
    <lineage>
        <taxon>Eukaryota</taxon>
        <taxon>Sar</taxon>
        <taxon>Stramenopiles</taxon>
        <taxon>Ochrophyta</taxon>
        <taxon>Bacillariophyta</taxon>
        <taxon>Coscinodiscophyceae</taxon>
        <taxon>Thalassiosirophycidae</taxon>
        <taxon>Stephanodiscales</taxon>
        <taxon>Stephanodiscaceae</taxon>
        <taxon>Cyclotella</taxon>
    </lineage>
</organism>
<evidence type="ECO:0000256" key="4">
    <source>
        <dbReference type="SAM" id="MobiDB-lite"/>
    </source>
</evidence>
<evidence type="ECO:0000256" key="1">
    <source>
        <dbReference type="ARBA" id="ARBA00004613"/>
    </source>
</evidence>
<evidence type="ECO:0000256" key="3">
    <source>
        <dbReference type="ARBA" id="ARBA00022729"/>
    </source>
</evidence>
<dbReference type="EMBL" id="JABMIG020000382">
    <property type="protein sequence ID" value="KAL3779619.1"/>
    <property type="molecule type" value="Genomic_DNA"/>
</dbReference>
<evidence type="ECO:0000313" key="8">
    <source>
        <dbReference type="EMBL" id="KAL3790548.1"/>
    </source>
</evidence>
<name>A0ABD3PRT9_9STRA</name>
<feature type="domain" description="DOMON" evidence="6">
    <location>
        <begin position="552"/>
        <end position="677"/>
    </location>
</feature>
<dbReference type="CDD" id="cd09631">
    <property type="entry name" value="DOMON_DOH"/>
    <property type="match status" value="1"/>
</dbReference>
<keyword evidence="5" id="KW-1133">Transmembrane helix</keyword>
<keyword evidence="9" id="KW-1185">Reference proteome</keyword>
<evidence type="ECO:0000256" key="5">
    <source>
        <dbReference type="SAM" id="Phobius"/>
    </source>
</evidence>
<dbReference type="AlphaFoldDB" id="A0ABD3PRT9"/>
<feature type="transmembrane region" description="Helical" evidence="5">
    <location>
        <begin position="137"/>
        <end position="159"/>
    </location>
</feature>
<dbReference type="Proteomes" id="UP001516023">
    <property type="component" value="Unassembled WGS sequence"/>
</dbReference>
<dbReference type="Pfam" id="PF24517">
    <property type="entry name" value="CBM96"/>
    <property type="match status" value="2"/>
</dbReference>
<dbReference type="InterPro" id="IPR045266">
    <property type="entry name" value="DOH_DOMON"/>
</dbReference>
<evidence type="ECO:0000256" key="2">
    <source>
        <dbReference type="ARBA" id="ARBA00022525"/>
    </source>
</evidence>
<reference evidence="8" key="2">
    <citation type="submission" date="2024-11" db="EMBL/GenBank/DDBJ databases">
        <authorList>
            <person name="Roberts W.R."/>
            <person name="Alverson A.J."/>
        </authorList>
    </citation>
    <scope>NUCLEOTIDE SEQUENCE</scope>
    <source>
        <strain evidence="8">CCMP332</strain>
    </source>
</reference>
<evidence type="ECO:0000259" key="6">
    <source>
        <dbReference type="PROSITE" id="PS50836"/>
    </source>
</evidence>